<protein>
    <submittedName>
        <fullName evidence="2">Uncharacterized protein</fullName>
    </submittedName>
</protein>
<keyword evidence="3" id="KW-1185">Reference proteome</keyword>
<proteinExistence type="predicted"/>
<feature type="compositionally biased region" description="Low complexity" evidence="1">
    <location>
        <begin position="9"/>
        <end position="27"/>
    </location>
</feature>
<sequence length="86" mass="9394">MRGRIEGQPGATGRAGRRSPSSPSFAARPRRNKRTSPVRHREEAGLEWGIVGVNEVFSAAIPTGRHMRTEFAAHIVHVALWPDIAG</sequence>
<accession>A0AAV1J7Q4</accession>
<dbReference type="EMBL" id="CAVLEF010000006">
    <property type="protein sequence ID" value="CAK1545053.1"/>
    <property type="molecule type" value="Genomic_DNA"/>
</dbReference>
<name>A0AAV1J7Q4_9NEOP</name>
<gene>
    <name evidence="2" type="ORF">LNINA_LOCUS4748</name>
</gene>
<dbReference type="Proteomes" id="UP001497472">
    <property type="component" value="Unassembled WGS sequence"/>
</dbReference>
<comment type="caution">
    <text evidence="2">The sequence shown here is derived from an EMBL/GenBank/DDBJ whole genome shotgun (WGS) entry which is preliminary data.</text>
</comment>
<organism evidence="2 3">
    <name type="scientific">Leptosia nina</name>
    <dbReference type="NCBI Taxonomy" id="320188"/>
    <lineage>
        <taxon>Eukaryota</taxon>
        <taxon>Metazoa</taxon>
        <taxon>Ecdysozoa</taxon>
        <taxon>Arthropoda</taxon>
        <taxon>Hexapoda</taxon>
        <taxon>Insecta</taxon>
        <taxon>Pterygota</taxon>
        <taxon>Neoptera</taxon>
        <taxon>Endopterygota</taxon>
        <taxon>Lepidoptera</taxon>
        <taxon>Glossata</taxon>
        <taxon>Ditrysia</taxon>
        <taxon>Papilionoidea</taxon>
        <taxon>Pieridae</taxon>
        <taxon>Pierinae</taxon>
        <taxon>Leptosia</taxon>
    </lineage>
</organism>
<dbReference type="AlphaFoldDB" id="A0AAV1J7Q4"/>
<feature type="region of interest" description="Disordered" evidence="1">
    <location>
        <begin position="1"/>
        <end position="43"/>
    </location>
</feature>
<evidence type="ECO:0000256" key="1">
    <source>
        <dbReference type="SAM" id="MobiDB-lite"/>
    </source>
</evidence>
<evidence type="ECO:0000313" key="3">
    <source>
        <dbReference type="Proteomes" id="UP001497472"/>
    </source>
</evidence>
<evidence type="ECO:0000313" key="2">
    <source>
        <dbReference type="EMBL" id="CAK1545053.1"/>
    </source>
</evidence>
<reference evidence="2 3" key="1">
    <citation type="submission" date="2023-11" db="EMBL/GenBank/DDBJ databases">
        <authorList>
            <person name="Okamura Y."/>
        </authorList>
    </citation>
    <scope>NUCLEOTIDE SEQUENCE [LARGE SCALE GENOMIC DNA]</scope>
</reference>
<feature type="compositionally biased region" description="Basic residues" evidence="1">
    <location>
        <begin position="28"/>
        <end position="38"/>
    </location>
</feature>